<reference evidence="1" key="1">
    <citation type="journal article" date="2014" name="Front. Microbiol.">
        <title>High frequency of phylogenetically diverse reductive dehalogenase-homologous genes in deep subseafloor sedimentary metagenomes.</title>
        <authorList>
            <person name="Kawai M."/>
            <person name="Futagami T."/>
            <person name="Toyoda A."/>
            <person name="Takaki Y."/>
            <person name="Nishi S."/>
            <person name="Hori S."/>
            <person name="Arai W."/>
            <person name="Tsubouchi T."/>
            <person name="Morono Y."/>
            <person name="Uchiyama I."/>
            <person name="Ito T."/>
            <person name="Fujiyama A."/>
            <person name="Inagaki F."/>
            <person name="Takami H."/>
        </authorList>
    </citation>
    <scope>NUCLEOTIDE SEQUENCE</scope>
    <source>
        <strain evidence="1">Expedition CK06-06</strain>
    </source>
</reference>
<gene>
    <name evidence="1" type="ORF">S06H3_33200</name>
</gene>
<accession>X1NNE1</accession>
<dbReference type="AlphaFoldDB" id="X1NNE1"/>
<dbReference type="EMBL" id="BARV01019795">
    <property type="protein sequence ID" value="GAI20194.1"/>
    <property type="molecule type" value="Genomic_DNA"/>
</dbReference>
<sequence length="77" mass="8936">MQRDVWTNRPEVITYGKLPQFTNRPNKSQLVGLLRDEFDINVDIELDYKSFLDSLDSHLSIDAQVRLALTIICQRAT</sequence>
<comment type="caution">
    <text evidence="1">The sequence shown here is derived from an EMBL/GenBank/DDBJ whole genome shotgun (WGS) entry which is preliminary data.</text>
</comment>
<name>X1NNE1_9ZZZZ</name>
<proteinExistence type="predicted"/>
<organism evidence="1">
    <name type="scientific">marine sediment metagenome</name>
    <dbReference type="NCBI Taxonomy" id="412755"/>
    <lineage>
        <taxon>unclassified sequences</taxon>
        <taxon>metagenomes</taxon>
        <taxon>ecological metagenomes</taxon>
    </lineage>
</organism>
<protein>
    <submittedName>
        <fullName evidence="1">Uncharacterized protein</fullName>
    </submittedName>
</protein>
<evidence type="ECO:0000313" key="1">
    <source>
        <dbReference type="EMBL" id="GAI20194.1"/>
    </source>
</evidence>